<dbReference type="OrthoDB" id="7574222at2"/>
<evidence type="ECO:0000313" key="1">
    <source>
        <dbReference type="EMBL" id="TXC70469.1"/>
    </source>
</evidence>
<proteinExistence type="predicted"/>
<comment type="caution">
    <text evidence="1">The sequence shown here is derived from an EMBL/GenBank/DDBJ whole genome shotgun (WGS) entry which is preliminary data.</text>
</comment>
<keyword evidence="2" id="KW-1185">Reference proteome</keyword>
<dbReference type="AlphaFoldDB" id="A0A5C6UCP2"/>
<evidence type="ECO:0000313" key="2">
    <source>
        <dbReference type="Proteomes" id="UP000321250"/>
    </source>
</evidence>
<reference evidence="1 2" key="1">
    <citation type="journal article" date="2013" name="Antonie Van Leeuwenhoek">
        <title>Sphingomonas ginsenosidivorax sp. nov., with the ability to transform ginsenosides.</title>
        <authorList>
            <person name="Jin X.F."/>
            <person name="Kim J.K."/>
            <person name="Liu Q.M."/>
            <person name="Kang M.S."/>
            <person name="He D."/>
            <person name="Jin F.X."/>
            <person name="Kim S.C."/>
            <person name="Im W.T."/>
        </authorList>
    </citation>
    <scope>NUCLEOTIDE SEQUENCE [LARGE SCALE GENOMIC DNA]</scope>
    <source>
        <strain evidence="1 2">KHI67</strain>
    </source>
</reference>
<dbReference type="RefSeq" id="WP_147080694.1">
    <property type="nucleotide sequence ID" value="NZ_VOQR01000001.1"/>
</dbReference>
<sequence length="84" mass="9520">MDGIDDIELRHGARRARAYTRAEPLIRCIEEAIRDHRRRTEDLDGMPRVGVLVGLCTEQKLSAPRGGPITYHTVVRALKLMGLR</sequence>
<name>A0A5C6UCP2_9SPHN</name>
<organism evidence="1 2">
    <name type="scientific">Sphingomonas ginsenosidivorax</name>
    <dbReference type="NCBI Taxonomy" id="862135"/>
    <lineage>
        <taxon>Bacteria</taxon>
        <taxon>Pseudomonadati</taxon>
        <taxon>Pseudomonadota</taxon>
        <taxon>Alphaproteobacteria</taxon>
        <taxon>Sphingomonadales</taxon>
        <taxon>Sphingomonadaceae</taxon>
        <taxon>Sphingomonas</taxon>
    </lineage>
</organism>
<accession>A0A5C6UCP2</accession>
<dbReference type="EMBL" id="VOQR01000001">
    <property type="protein sequence ID" value="TXC70469.1"/>
    <property type="molecule type" value="Genomic_DNA"/>
</dbReference>
<gene>
    <name evidence="1" type="ORF">FSB78_05570</name>
</gene>
<protein>
    <submittedName>
        <fullName evidence="1">Uncharacterized protein</fullName>
    </submittedName>
</protein>
<dbReference type="Proteomes" id="UP000321250">
    <property type="component" value="Unassembled WGS sequence"/>
</dbReference>